<sequence>MNNDLVKGELSADQQNAVMGLIGQIQSLLPFLIDLNADERRALPKLGDKSRAFVDQGLVLAVQNPGILPRSFDLDEYQRDVSLVRQLEPLVLALAQLQGRLEDTFLAAGSDAYSQTLLVYQAAKLAGKNGALEQHLDGLSRRFARKSTSSTASANTQTAQ</sequence>
<dbReference type="STRING" id="1538553.JT25_019845"/>
<protein>
    <submittedName>
        <fullName evidence="1">Uncharacterized protein</fullName>
    </submittedName>
</protein>
<gene>
    <name evidence="1" type="ORF">JT25_019845</name>
</gene>
<evidence type="ECO:0000313" key="2">
    <source>
        <dbReference type="Proteomes" id="UP000030512"/>
    </source>
</evidence>
<accession>A0A140E5P1</accession>
<proteinExistence type="predicted"/>
<keyword evidence="2" id="KW-1185">Reference proteome</keyword>
<dbReference type="KEGG" id="mdn:JT25_019845"/>
<dbReference type="Proteomes" id="UP000030512">
    <property type="component" value="Chromosome"/>
</dbReference>
<dbReference type="RefSeq" id="WP_036274198.1">
    <property type="nucleotide sequence ID" value="NZ_CP014476.1"/>
</dbReference>
<organism evidence="1 2">
    <name type="scientific">Methylomonas denitrificans</name>
    <dbReference type="NCBI Taxonomy" id="1538553"/>
    <lineage>
        <taxon>Bacteria</taxon>
        <taxon>Pseudomonadati</taxon>
        <taxon>Pseudomonadota</taxon>
        <taxon>Gammaproteobacteria</taxon>
        <taxon>Methylococcales</taxon>
        <taxon>Methylococcaceae</taxon>
        <taxon>Methylomonas</taxon>
    </lineage>
</organism>
<reference evidence="1 2" key="1">
    <citation type="journal article" date="2015" name="Environ. Microbiol.">
        <title>Methane oxidation coupled to nitrate reduction under hypoxia by the Gammaproteobacterium Methylomonas denitrificans, sp. nov. type strain FJG1.</title>
        <authorList>
            <person name="Kits K.D."/>
            <person name="Klotz M.G."/>
            <person name="Stein L.Y."/>
        </authorList>
    </citation>
    <scope>NUCLEOTIDE SEQUENCE [LARGE SCALE GENOMIC DNA]</scope>
    <source>
        <strain evidence="1 2">FJG1</strain>
    </source>
</reference>
<dbReference type="AlphaFoldDB" id="A0A140E5P1"/>
<name>A0A140E5P1_9GAMM</name>
<dbReference type="OrthoDB" id="5573309at2"/>
<dbReference type="EMBL" id="CP014476">
    <property type="protein sequence ID" value="AMK78715.1"/>
    <property type="molecule type" value="Genomic_DNA"/>
</dbReference>
<evidence type="ECO:0000313" key="1">
    <source>
        <dbReference type="EMBL" id="AMK78715.1"/>
    </source>
</evidence>